<dbReference type="PANTHER" id="PTHR43343:SF3">
    <property type="entry name" value="PROTEASE DO-LIKE 8, CHLOROPLASTIC"/>
    <property type="match status" value="1"/>
</dbReference>
<evidence type="ECO:0000256" key="3">
    <source>
        <dbReference type="ARBA" id="ARBA00022801"/>
    </source>
</evidence>
<comment type="caution">
    <text evidence="6">The sequence shown here is derived from an EMBL/GenBank/DDBJ whole genome shotgun (WGS) entry which is preliminary data.</text>
</comment>
<organism evidence="6 7">
    <name type="scientific">Microcystis aeruginosa PCC 9432</name>
    <dbReference type="NCBI Taxonomy" id="1160280"/>
    <lineage>
        <taxon>Bacteria</taxon>
        <taxon>Bacillati</taxon>
        <taxon>Cyanobacteriota</taxon>
        <taxon>Cyanophyceae</taxon>
        <taxon>Oscillatoriophycideae</taxon>
        <taxon>Chroococcales</taxon>
        <taxon>Microcystaceae</taxon>
        <taxon>Microcystis</taxon>
    </lineage>
</organism>
<sequence length="305" mass="33609">MKYFSKISGTCAGILLVGGLLAQSLHPKTVAWEVNSDSGSRQSSTSEKASEQQLHQLARAITVKILSKEGSGSGILVRREGQVYTVLTNQHVLEQASDNYYRIQTPDGQIYQAKVLNSINFDGNDLSLLSFHSSRTYLIASFGDSSNIRVGDAVFAAGFPFFQERRDQNSGFILTTGQISMLSDQTFDGGYRIGYNNRIEKGMSGGPLLNDQGQVIGINGLDASPVWGNSYTFSDGSVASKFLKRQMNQFSWAIPSQTLWQLGLKFSDHPSRSPFTPLQLSPPQTGNSFPTPPSRERNIWSGWYR</sequence>
<name>A0A822L882_MICAE</name>
<dbReference type="InterPro" id="IPR043504">
    <property type="entry name" value="Peptidase_S1_PA_chymotrypsin"/>
</dbReference>
<dbReference type="Pfam" id="PF13365">
    <property type="entry name" value="Trypsin_2"/>
    <property type="match status" value="1"/>
</dbReference>
<evidence type="ECO:0000256" key="5">
    <source>
        <dbReference type="SAM" id="SignalP"/>
    </source>
</evidence>
<dbReference type="InterPro" id="IPR051201">
    <property type="entry name" value="Chloro_Bact_Ser_Proteases"/>
</dbReference>
<gene>
    <name evidence="6" type="ORF">MICCA_1770043</name>
</gene>
<dbReference type="EMBL" id="CAIH01000087">
    <property type="protein sequence ID" value="CCH91745.1"/>
    <property type="molecule type" value="Genomic_DNA"/>
</dbReference>
<keyword evidence="3" id="KW-0378">Hydrolase</keyword>
<dbReference type="Gene3D" id="2.40.10.10">
    <property type="entry name" value="Trypsin-like serine proteases"/>
    <property type="match status" value="2"/>
</dbReference>
<feature type="chain" id="PRO_5032910901" evidence="5">
    <location>
        <begin position="23"/>
        <end position="305"/>
    </location>
</feature>
<reference evidence="6 7" key="1">
    <citation type="submission" date="2012-04" db="EMBL/GenBank/DDBJ databases">
        <authorList>
            <person name="Genoscope - CEA"/>
        </authorList>
    </citation>
    <scope>NUCLEOTIDE SEQUENCE [LARGE SCALE GENOMIC DNA]</scope>
    <source>
        <strain evidence="6 7">9432</strain>
    </source>
</reference>
<feature type="signal peptide" evidence="5">
    <location>
        <begin position="1"/>
        <end position="22"/>
    </location>
</feature>
<dbReference type="PANTHER" id="PTHR43343">
    <property type="entry name" value="PEPTIDASE S12"/>
    <property type="match status" value="1"/>
</dbReference>
<proteinExistence type="inferred from homology"/>
<dbReference type="SUPFAM" id="SSF50494">
    <property type="entry name" value="Trypsin-like serine proteases"/>
    <property type="match status" value="1"/>
</dbReference>
<protein>
    <submittedName>
        <fullName evidence="6">Peptidase S1 and S6, chymotrypsin/Hap</fullName>
    </submittedName>
</protein>
<keyword evidence="5" id="KW-0732">Signal</keyword>
<evidence type="ECO:0000256" key="4">
    <source>
        <dbReference type="SAM" id="MobiDB-lite"/>
    </source>
</evidence>
<dbReference type="GO" id="GO:0006508">
    <property type="term" value="P:proteolysis"/>
    <property type="evidence" value="ECO:0007669"/>
    <property type="project" value="UniProtKB-KW"/>
</dbReference>
<accession>A0A822L882</accession>
<evidence type="ECO:0000313" key="6">
    <source>
        <dbReference type="EMBL" id="CCH91745.1"/>
    </source>
</evidence>
<feature type="compositionally biased region" description="Polar residues" evidence="4">
    <location>
        <begin position="273"/>
        <end position="289"/>
    </location>
</feature>
<comment type="similarity">
    <text evidence="1">Belongs to the peptidase S1C family.</text>
</comment>
<feature type="region of interest" description="Disordered" evidence="4">
    <location>
        <begin position="273"/>
        <end position="294"/>
    </location>
</feature>
<dbReference type="GO" id="GO:0008233">
    <property type="term" value="F:peptidase activity"/>
    <property type="evidence" value="ECO:0007669"/>
    <property type="project" value="UniProtKB-KW"/>
</dbReference>
<evidence type="ECO:0000313" key="7">
    <source>
        <dbReference type="Proteomes" id="UP000005806"/>
    </source>
</evidence>
<evidence type="ECO:0000256" key="2">
    <source>
        <dbReference type="ARBA" id="ARBA00022670"/>
    </source>
</evidence>
<dbReference type="InterPro" id="IPR009003">
    <property type="entry name" value="Peptidase_S1_PA"/>
</dbReference>
<dbReference type="RefSeq" id="WP_002753110.1">
    <property type="nucleotide sequence ID" value="NZ_HE972557.1"/>
</dbReference>
<keyword evidence="2" id="KW-0645">Protease</keyword>
<dbReference type="AlphaFoldDB" id="A0A822L882"/>
<evidence type="ECO:0000256" key="1">
    <source>
        <dbReference type="ARBA" id="ARBA00010541"/>
    </source>
</evidence>
<dbReference type="Proteomes" id="UP000005806">
    <property type="component" value="Unassembled WGS sequence"/>
</dbReference>